<dbReference type="Proteomes" id="UP000249619">
    <property type="component" value="Unassembled WGS sequence"/>
</dbReference>
<dbReference type="AlphaFoldDB" id="A0A364MTU5"/>
<evidence type="ECO:0000256" key="1">
    <source>
        <dbReference type="SAM" id="MobiDB-lite"/>
    </source>
</evidence>
<feature type="compositionally biased region" description="Gly residues" evidence="1">
    <location>
        <begin position="1"/>
        <end position="11"/>
    </location>
</feature>
<reference evidence="3" key="1">
    <citation type="submission" date="2018-05" db="EMBL/GenBank/DDBJ databases">
        <title>Draft genome sequence of Stemphylium lycopersici strain CIDEFI 213.</title>
        <authorList>
            <person name="Medina R."/>
            <person name="Franco M.E.E."/>
            <person name="Lucentini C.G."/>
            <person name="Saparrat M.C.N."/>
            <person name="Balatti P.A."/>
        </authorList>
    </citation>
    <scope>NUCLEOTIDE SEQUENCE [LARGE SCALE GENOMIC DNA]</scope>
    <source>
        <strain evidence="3">CIDEFI 213</strain>
    </source>
</reference>
<gene>
    <name evidence="2" type="ORF">DDE83_008537</name>
</gene>
<dbReference type="EMBL" id="QGDH01000211">
    <property type="protein sequence ID" value="RAR02555.1"/>
    <property type="molecule type" value="Genomic_DNA"/>
</dbReference>
<evidence type="ECO:0000313" key="2">
    <source>
        <dbReference type="EMBL" id="RAR02555.1"/>
    </source>
</evidence>
<feature type="region of interest" description="Disordered" evidence="1">
    <location>
        <begin position="1"/>
        <end position="25"/>
    </location>
</feature>
<protein>
    <submittedName>
        <fullName evidence="2">Uncharacterized protein</fullName>
    </submittedName>
</protein>
<comment type="caution">
    <text evidence="2">The sequence shown here is derived from an EMBL/GenBank/DDBJ whole genome shotgun (WGS) entry which is preliminary data.</text>
</comment>
<keyword evidence="3" id="KW-1185">Reference proteome</keyword>
<name>A0A364MTU5_STELY</name>
<proteinExistence type="predicted"/>
<accession>A0A364MTU5</accession>
<sequence>MDAEGMYGGAGCQNQYSRGDDSDDSNEYGDVGPFVLLVNCDNQVNTVSHHKGRTGGFFGLILNYMSARCLKSTTRRVEKPVGMINPSTSCVRGPGTAPKRTTKEGALLVNGWHTATHRQPIARTGMSTKHSSMTAALRETMASVSYISTDSLQIAERFSVLLEAANQSTFERLYQSQCCYVYVAAKMIGDGS</sequence>
<evidence type="ECO:0000313" key="3">
    <source>
        <dbReference type="Proteomes" id="UP000249619"/>
    </source>
</evidence>
<organism evidence="2 3">
    <name type="scientific">Stemphylium lycopersici</name>
    <name type="common">Tomato gray leaf spot disease fungus</name>
    <name type="synonym">Thyrospora lycopersici</name>
    <dbReference type="NCBI Taxonomy" id="183478"/>
    <lineage>
        <taxon>Eukaryota</taxon>
        <taxon>Fungi</taxon>
        <taxon>Dikarya</taxon>
        <taxon>Ascomycota</taxon>
        <taxon>Pezizomycotina</taxon>
        <taxon>Dothideomycetes</taxon>
        <taxon>Pleosporomycetidae</taxon>
        <taxon>Pleosporales</taxon>
        <taxon>Pleosporineae</taxon>
        <taxon>Pleosporaceae</taxon>
        <taxon>Stemphylium</taxon>
    </lineage>
</organism>